<evidence type="ECO:0000256" key="1">
    <source>
        <dbReference type="SAM" id="Phobius"/>
    </source>
</evidence>
<dbReference type="Proteomes" id="UP000664698">
    <property type="component" value="Unassembled WGS sequence"/>
</dbReference>
<proteinExistence type="predicted"/>
<accession>A0ABS3BSA2</accession>
<keyword evidence="3" id="KW-1185">Reference proteome</keyword>
<feature type="transmembrane region" description="Helical" evidence="1">
    <location>
        <begin position="127"/>
        <end position="146"/>
    </location>
</feature>
<sequence>MNRILQLAVLIVSATMFANFLFTASVGVYKTFHAYSILFSEGISGKPGLEIVESLDLFLVSLVFLILSIGFMKLFYPQFSGVDKIVLPWLKIDDFFQLKSLTWNAILLTLLITFGTHVLRAAGPLDWTMLIIPASVLLFSISAKMLKH</sequence>
<keyword evidence="1" id="KW-0812">Transmembrane</keyword>
<name>A0ABS3BSA2_9BACT</name>
<feature type="transmembrane region" description="Helical" evidence="1">
    <location>
        <begin position="7"/>
        <end position="29"/>
    </location>
</feature>
<reference evidence="2 3" key="1">
    <citation type="submission" date="2021-03" db="EMBL/GenBank/DDBJ databases">
        <title>novel species isolated from a fishpond in China.</title>
        <authorList>
            <person name="Lu H."/>
            <person name="Cai Z."/>
        </authorList>
    </citation>
    <scope>NUCLEOTIDE SEQUENCE [LARGE SCALE GENOMIC DNA]</scope>
    <source>
        <strain evidence="2 3">JCM 31546</strain>
    </source>
</reference>
<dbReference type="InterPro" id="IPR005134">
    <property type="entry name" value="UPF0114"/>
</dbReference>
<protein>
    <submittedName>
        <fullName evidence="2">YqhA family protein</fullName>
    </submittedName>
</protein>
<evidence type="ECO:0000313" key="2">
    <source>
        <dbReference type="EMBL" id="MBN7801225.1"/>
    </source>
</evidence>
<feature type="transmembrane region" description="Helical" evidence="1">
    <location>
        <begin position="101"/>
        <end position="121"/>
    </location>
</feature>
<comment type="caution">
    <text evidence="2">The sequence shown here is derived from an EMBL/GenBank/DDBJ whole genome shotgun (WGS) entry which is preliminary data.</text>
</comment>
<dbReference type="EMBL" id="JAFKCW010000002">
    <property type="protein sequence ID" value="MBN7801225.1"/>
    <property type="molecule type" value="Genomic_DNA"/>
</dbReference>
<gene>
    <name evidence="2" type="ORF">J0A67_10150</name>
</gene>
<organism evidence="2 3">
    <name type="scientific">Algoriphagus aestuariicola</name>
    <dbReference type="NCBI Taxonomy" id="1852016"/>
    <lineage>
        <taxon>Bacteria</taxon>
        <taxon>Pseudomonadati</taxon>
        <taxon>Bacteroidota</taxon>
        <taxon>Cytophagia</taxon>
        <taxon>Cytophagales</taxon>
        <taxon>Cyclobacteriaceae</taxon>
        <taxon>Algoriphagus</taxon>
    </lineage>
</organism>
<feature type="transmembrane region" description="Helical" evidence="1">
    <location>
        <begin position="57"/>
        <end position="76"/>
    </location>
</feature>
<evidence type="ECO:0000313" key="3">
    <source>
        <dbReference type="Proteomes" id="UP000664698"/>
    </source>
</evidence>
<keyword evidence="1" id="KW-1133">Transmembrane helix</keyword>
<keyword evidence="1" id="KW-0472">Membrane</keyword>
<dbReference type="Pfam" id="PF03350">
    <property type="entry name" value="UPF0114"/>
    <property type="match status" value="1"/>
</dbReference>
<dbReference type="RefSeq" id="WP_206569196.1">
    <property type="nucleotide sequence ID" value="NZ_JAFKCW010000002.1"/>
</dbReference>